<feature type="compositionally biased region" description="Basic residues" evidence="8">
    <location>
        <begin position="1173"/>
        <end position="1185"/>
    </location>
</feature>
<evidence type="ECO:0000256" key="7">
    <source>
        <dbReference type="ARBA" id="ARBA00023268"/>
    </source>
</evidence>
<keyword evidence="5" id="KW-0255">Endonuclease</keyword>
<feature type="compositionally biased region" description="Low complexity" evidence="8">
    <location>
        <begin position="1106"/>
        <end position="1120"/>
    </location>
</feature>
<proteinExistence type="predicted"/>
<dbReference type="Pfam" id="PF17921">
    <property type="entry name" value="Integrase_H2C2"/>
    <property type="match status" value="1"/>
</dbReference>
<dbReference type="Gene3D" id="3.10.10.10">
    <property type="entry name" value="HIV Type 1 Reverse Transcriptase, subunit A, domain 1"/>
    <property type="match status" value="1"/>
</dbReference>
<evidence type="ECO:0000256" key="1">
    <source>
        <dbReference type="ARBA" id="ARBA00012493"/>
    </source>
</evidence>
<dbReference type="GO" id="GO:0003964">
    <property type="term" value="F:RNA-directed DNA polymerase activity"/>
    <property type="evidence" value="ECO:0007669"/>
    <property type="project" value="UniProtKB-EC"/>
</dbReference>
<feature type="domain" description="Integrase catalytic" evidence="11">
    <location>
        <begin position="744"/>
        <end position="920"/>
    </location>
</feature>
<dbReference type="SUPFAM" id="SSF56672">
    <property type="entry name" value="DNA/RNA polymerases"/>
    <property type="match status" value="1"/>
</dbReference>
<evidence type="ECO:0000259" key="11">
    <source>
        <dbReference type="PROSITE" id="PS50994"/>
    </source>
</evidence>
<dbReference type="Proteomes" id="UP000479000">
    <property type="component" value="Unassembled WGS sequence"/>
</dbReference>
<feature type="region of interest" description="Disordered" evidence="8">
    <location>
        <begin position="1000"/>
        <end position="1214"/>
    </location>
</feature>
<keyword evidence="3" id="KW-0548">Nucleotidyltransferase</keyword>
<evidence type="ECO:0000259" key="10">
    <source>
        <dbReference type="PROSITE" id="PS50878"/>
    </source>
</evidence>
<dbReference type="Pfam" id="PF00078">
    <property type="entry name" value="RVT_1"/>
    <property type="match status" value="1"/>
</dbReference>
<organism evidence="12 13">
    <name type="scientific">Nesidiocoris tenuis</name>
    <dbReference type="NCBI Taxonomy" id="355587"/>
    <lineage>
        <taxon>Eukaryota</taxon>
        <taxon>Metazoa</taxon>
        <taxon>Ecdysozoa</taxon>
        <taxon>Arthropoda</taxon>
        <taxon>Hexapoda</taxon>
        <taxon>Insecta</taxon>
        <taxon>Pterygota</taxon>
        <taxon>Neoptera</taxon>
        <taxon>Paraneoptera</taxon>
        <taxon>Hemiptera</taxon>
        <taxon>Heteroptera</taxon>
        <taxon>Panheteroptera</taxon>
        <taxon>Cimicomorpha</taxon>
        <taxon>Miridae</taxon>
        <taxon>Dicyphina</taxon>
        <taxon>Nesidiocoris</taxon>
    </lineage>
</organism>
<dbReference type="InterPro" id="IPR021109">
    <property type="entry name" value="Peptidase_aspartic_dom_sf"/>
</dbReference>
<dbReference type="Pfam" id="PF17919">
    <property type="entry name" value="RT_RNaseH_2"/>
    <property type="match status" value="1"/>
</dbReference>
<dbReference type="CDD" id="cd01647">
    <property type="entry name" value="RT_LTR"/>
    <property type="match status" value="1"/>
</dbReference>
<keyword evidence="7" id="KW-0511">Multifunctional enzyme</keyword>
<feature type="compositionally biased region" description="Polar residues" evidence="8">
    <location>
        <begin position="1121"/>
        <end position="1142"/>
    </location>
</feature>
<sequence length="1214" mass="136280">MGENLPTKSGADRSKTGPPGEQSKEVGKLPQAVLKKAPGPSKVDKRLMVKCTNIDTRFLIDTGASSSFLPRRLFPNKMPDSRSKARAANGSDIKTFGSETVELKIGFKQPFRVTAIVADLPFGILGIDFFRKFNISISPRDETLTRKSTGETVKTDTPRPKEETLYEAFLAHARRGPLDKAIAEYESRIKQLNGKWKEIDIFHYIETTGKPIHFRARPLPPEKMKKAKAEVEKLIKADILEPSKSEWASPMHVVNKTNSEELRITVDYRALNARIKPDRYNVPPINALQTPLHGTKVYTCLDLEKAYYHIRVHPDHVHKTAMITPFGLFQWKRLPMGLCTSSQTWQRFVDEVLTGLPFAFAYLDDILIASPDMDTHVKHVSEVLKRFAEFGLHLNLNKCQLAQTKVLFLGYEISESGIRPIQEKAQRILQFERPKTVTGLRRWIGMINYYRKCLKNAAKFLAPLNRITGGAKKNDKTPIEWTEELASSFEKSKQALAECATLAHQDPHAELRVTTDASETAVGAVLEQMVDGKPQPLGFFSKALNPAQTKMSTFNREILAIYLAVKYWFETLDGRKVHIVTDHKPITRALGQQKAHLDKLRFRWLTFISQITSDIRYIKGELNVAADTLSRPELAAIKTTNEVELKEEQDKEIIPGPLRTRLQPMALSEGGPQLLCDTSMGHPRPYVPVTMRRKIWKQIHDLGHPGPRTTTKKVVERYFWDRMRREITEWSKACLPCQQSKVGRHTKPEYKNYGHAGKFEHVHLDIVGPLEEIRGKKYLLTMVDRNTSWPEAVPMNTITAEKVAEVFYETWVTRYGAPKTVTTDQGTQFESDFFNSLLTRLGCHRTRSLAFHPQANGKVERIHRTLKASIMASKRNWIQALPDALIGLRSALPEDTDTSPFQKAFGTSMRLPGDILTPPPRTEGTQRGLHHDTKAKFFVPKDLQKCKQVFIKVVTNKRSLQPPYMGPFVITKRDKISVTVLQEGREIRYPLERVKPAHVLAEEPANESRVNANRSETQKIVETRPKRDIKPPSWTKDYVGQSNGRKPSPRGGPPTADLRRSQKATPQAAIDAIKGAAPAGTDQTQSVRHGEQYRRSSDDGARNGTRSRTIAARATSSASANGSTKAIGSSGTSNGQPKSGSSAVRKRRTAPRHGTTAAPEAGTCTATSTPSTRAKRGRRRRNKNRSKTEKTSSEAQAPSSGARNGRVEGPVRSH</sequence>
<dbReference type="OrthoDB" id="6769077at2759"/>
<dbReference type="EMBL" id="CADCXU010021326">
    <property type="protein sequence ID" value="CAB0009026.1"/>
    <property type="molecule type" value="Genomic_DNA"/>
</dbReference>
<evidence type="ECO:0000256" key="6">
    <source>
        <dbReference type="ARBA" id="ARBA00022801"/>
    </source>
</evidence>
<protein>
    <recommendedName>
        <fullName evidence="1">RNA-directed DNA polymerase</fullName>
        <ecNumber evidence="1">2.7.7.49</ecNumber>
    </recommendedName>
</protein>
<dbReference type="FunFam" id="3.30.420.10:FF:000032">
    <property type="entry name" value="Retrovirus-related Pol polyprotein from transposon 297-like Protein"/>
    <property type="match status" value="1"/>
</dbReference>
<dbReference type="Gene3D" id="3.30.420.10">
    <property type="entry name" value="Ribonuclease H-like superfamily/Ribonuclease H"/>
    <property type="match status" value="1"/>
</dbReference>
<dbReference type="GO" id="GO:0042575">
    <property type="term" value="C:DNA polymerase complex"/>
    <property type="evidence" value="ECO:0007669"/>
    <property type="project" value="UniProtKB-ARBA"/>
</dbReference>
<dbReference type="FunFam" id="3.30.70.270:FF:000020">
    <property type="entry name" value="Transposon Tf2-6 polyprotein-like Protein"/>
    <property type="match status" value="1"/>
</dbReference>
<evidence type="ECO:0000256" key="8">
    <source>
        <dbReference type="SAM" id="MobiDB-lite"/>
    </source>
</evidence>
<dbReference type="CDD" id="cd09274">
    <property type="entry name" value="RNase_HI_RT_Ty3"/>
    <property type="match status" value="1"/>
</dbReference>
<evidence type="ECO:0000313" key="13">
    <source>
        <dbReference type="Proteomes" id="UP000479000"/>
    </source>
</evidence>
<feature type="non-terminal residue" evidence="12">
    <location>
        <position position="1214"/>
    </location>
</feature>
<feature type="region of interest" description="Disordered" evidence="8">
    <location>
        <begin position="1"/>
        <end position="39"/>
    </location>
</feature>
<dbReference type="InterPro" id="IPR001995">
    <property type="entry name" value="Peptidase_A2_cat"/>
</dbReference>
<dbReference type="SUPFAM" id="SSF53098">
    <property type="entry name" value="Ribonuclease H-like"/>
    <property type="match status" value="1"/>
</dbReference>
<dbReference type="Gene3D" id="1.10.340.70">
    <property type="match status" value="1"/>
</dbReference>
<dbReference type="AlphaFoldDB" id="A0A6H5H5Y7"/>
<dbReference type="PANTHER" id="PTHR37984">
    <property type="entry name" value="PROTEIN CBG26694"/>
    <property type="match status" value="1"/>
</dbReference>
<dbReference type="PANTHER" id="PTHR37984:SF5">
    <property type="entry name" value="PROTEIN NYNRIN-LIKE"/>
    <property type="match status" value="1"/>
</dbReference>
<feature type="domain" description="Peptidase A2" evidence="9">
    <location>
        <begin position="56"/>
        <end position="129"/>
    </location>
</feature>
<dbReference type="InterPro" id="IPR043128">
    <property type="entry name" value="Rev_trsase/Diguanyl_cyclase"/>
</dbReference>
<evidence type="ECO:0000256" key="3">
    <source>
        <dbReference type="ARBA" id="ARBA00022695"/>
    </source>
</evidence>
<dbReference type="InterPro" id="IPR012337">
    <property type="entry name" value="RNaseH-like_sf"/>
</dbReference>
<dbReference type="GO" id="GO:0003676">
    <property type="term" value="F:nucleic acid binding"/>
    <property type="evidence" value="ECO:0007669"/>
    <property type="project" value="InterPro"/>
</dbReference>
<dbReference type="Pfam" id="PF00665">
    <property type="entry name" value="rve"/>
    <property type="match status" value="1"/>
</dbReference>
<dbReference type="PROSITE" id="PS50878">
    <property type="entry name" value="RT_POL"/>
    <property type="match status" value="1"/>
</dbReference>
<feature type="compositionally biased region" description="Low complexity" evidence="8">
    <location>
        <begin position="1068"/>
        <end position="1080"/>
    </location>
</feature>
<dbReference type="GO" id="GO:0006508">
    <property type="term" value="P:proteolysis"/>
    <property type="evidence" value="ECO:0007669"/>
    <property type="project" value="InterPro"/>
</dbReference>
<dbReference type="PROSITE" id="PS50994">
    <property type="entry name" value="INTEGRASE"/>
    <property type="match status" value="1"/>
</dbReference>
<keyword evidence="4" id="KW-0540">Nuclease</keyword>
<feature type="compositionally biased region" description="Polar residues" evidence="8">
    <location>
        <begin position="1193"/>
        <end position="1202"/>
    </location>
</feature>
<dbReference type="InterPro" id="IPR036397">
    <property type="entry name" value="RNaseH_sf"/>
</dbReference>
<accession>A0A6H5H5Y7</accession>
<evidence type="ECO:0000259" key="9">
    <source>
        <dbReference type="PROSITE" id="PS50175"/>
    </source>
</evidence>
<dbReference type="Gene3D" id="2.40.70.10">
    <property type="entry name" value="Acid Proteases"/>
    <property type="match status" value="1"/>
</dbReference>
<dbReference type="GO" id="GO:0015074">
    <property type="term" value="P:DNA integration"/>
    <property type="evidence" value="ECO:0007669"/>
    <property type="project" value="InterPro"/>
</dbReference>
<evidence type="ECO:0000256" key="5">
    <source>
        <dbReference type="ARBA" id="ARBA00022759"/>
    </source>
</evidence>
<keyword evidence="6" id="KW-0378">Hydrolase</keyword>
<name>A0A6H5H5Y7_9HEMI</name>
<feature type="compositionally biased region" description="Basic and acidic residues" evidence="8">
    <location>
        <begin position="1088"/>
        <end position="1101"/>
    </location>
</feature>
<dbReference type="InterPro" id="IPR050951">
    <property type="entry name" value="Retrovirus_Pol_polyprotein"/>
</dbReference>
<evidence type="ECO:0000256" key="2">
    <source>
        <dbReference type="ARBA" id="ARBA00022679"/>
    </source>
</evidence>
<dbReference type="InterPro" id="IPR001584">
    <property type="entry name" value="Integrase_cat-core"/>
</dbReference>
<dbReference type="PROSITE" id="PS50175">
    <property type="entry name" value="ASP_PROT_RETROV"/>
    <property type="match status" value="1"/>
</dbReference>
<dbReference type="InterPro" id="IPR000477">
    <property type="entry name" value="RT_dom"/>
</dbReference>
<dbReference type="Gene3D" id="3.30.70.270">
    <property type="match status" value="2"/>
</dbReference>
<dbReference type="GO" id="GO:0004190">
    <property type="term" value="F:aspartic-type endopeptidase activity"/>
    <property type="evidence" value="ECO:0007669"/>
    <property type="project" value="InterPro"/>
</dbReference>
<dbReference type="SUPFAM" id="SSF50630">
    <property type="entry name" value="Acid proteases"/>
    <property type="match status" value="1"/>
</dbReference>
<evidence type="ECO:0000256" key="4">
    <source>
        <dbReference type="ARBA" id="ARBA00022722"/>
    </source>
</evidence>
<feature type="region of interest" description="Disordered" evidence="8">
    <location>
        <begin position="909"/>
        <end position="928"/>
    </location>
</feature>
<reference evidence="12 13" key="1">
    <citation type="submission" date="2020-02" db="EMBL/GenBank/DDBJ databases">
        <authorList>
            <person name="Ferguson B K."/>
        </authorList>
    </citation>
    <scope>NUCLEOTIDE SEQUENCE [LARGE SCALE GENOMIC DNA]</scope>
</reference>
<keyword evidence="2" id="KW-0808">Transferase</keyword>
<dbReference type="InterPro" id="IPR041577">
    <property type="entry name" value="RT_RNaseH_2"/>
</dbReference>
<dbReference type="EC" id="2.7.7.49" evidence="1"/>
<gene>
    <name evidence="12" type="ORF">NTEN_LOCUS14216</name>
</gene>
<keyword evidence="13" id="KW-1185">Reference proteome</keyword>
<feature type="domain" description="Reverse transcriptase" evidence="10">
    <location>
        <begin position="235"/>
        <end position="413"/>
    </location>
</feature>
<feature type="compositionally biased region" description="Basic and acidic residues" evidence="8">
    <location>
        <begin position="1205"/>
        <end position="1214"/>
    </location>
</feature>
<evidence type="ECO:0000313" key="12">
    <source>
        <dbReference type="EMBL" id="CAB0009026.1"/>
    </source>
</evidence>
<dbReference type="InterPro" id="IPR041588">
    <property type="entry name" value="Integrase_H2C2"/>
</dbReference>
<feature type="compositionally biased region" description="Basic and acidic residues" evidence="8">
    <location>
        <begin position="1016"/>
        <end position="1030"/>
    </location>
</feature>
<dbReference type="GO" id="GO:0004519">
    <property type="term" value="F:endonuclease activity"/>
    <property type="evidence" value="ECO:0007669"/>
    <property type="project" value="UniProtKB-KW"/>
</dbReference>
<dbReference type="InterPro" id="IPR043502">
    <property type="entry name" value="DNA/RNA_pol_sf"/>
</dbReference>